<keyword evidence="11 14" id="KW-1133">Transmembrane helix</keyword>
<dbReference type="SUPFAM" id="SSF47384">
    <property type="entry name" value="Homodimeric domain of signal transducing histidine kinase"/>
    <property type="match status" value="1"/>
</dbReference>
<keyword evidence="4" id="KW-1003">Cell membrane</keyword>
<keyword evidence="13 14" id="KW-0472">Membrane</keyword>
<dbReference type="PROSITE" id="PS50109">
    <property type="entry name" value="HIS_KIN"/>
    <property type="match status" value="1"/>
</dbReference>
<dbReference type="SUPFAM" id="SSF55874">
    <property type="entry name" value="ATPase domain of HSP90 chaperone/DNA topoisomerase II/histidine kinase"/>
    <property type="match status" value="1"/>
</dbReference>
<comment type="subcellular location">
    <subcellularLocation>
        <location evidence="2">Cell membrane</location>
        <topology evidence="2">Multi-pass membrane protein</topology>
    </subcellularLocation>
</comment>
<evidence type="ECO:0000256" key="2">
    <source>
        <dbReference type="ARBA" id="ARBA00004651"/>
    </source>
</evidence>
<feature type="transmembrane region" description="Helical" evidence="14">
    <location>
        <begin position="272"/>
        <end position="293"/>
    </location>
</feature>
<dbReference type="CDD" id="cd00082">
    <property type="entry name" value="HisKA"/>
    <property type="match status" value="1"/>
</dbReference>
<keyword evidence="10" id="KW-0067">ATP-binding</keyword>
<feature type="transmembrane region" description="Helical" evidence="14">
    <location>
        <begin position="227"/>
        <end position="260"/>
    </location>
</feature>
<dbReference type="Gene3D" id="3.30.565.10">
    <property type="entry name" value="Histidine kinase-like ATPase, C-terminal domain"/>
    <property type="match status" value="1"/>
</dbReference>
<reference evidence="16" key="1">
    <citation type="submission" date="2020-08" db="EMBL/GenBank/DDBJ databases">
        <title>Ramlibacter sp. USB13 16S ribosomal RNA gene genome sequencing and assembly.</title>
        <authorList>
            <person name="Kang M."/>
        </authorList>
    </citation>
    <scope>NUCLEOTIDE SEQUENCE</scope>
    <source>
        <strain evidence="16">USB13</strain>
    </source>
</reference>
<dbReference type="PRINTS" id="PR00344">
    <property type="entry name" value="BCTRLSENSOR"/>
</dbReference>
<evidence type="ECO:0000256" key="6">
    <source>
        <dbReference type="ARBA" id="ARBA00022679"/>
    </source>
</evidence>
<dbReference type="PANTHER" id="PTHR43065:SF10">
    <property type="entry name" value="PEROXIDE STRESS-ACTIVATED HISTIDINE KINASE MAK3"/>
    <property type="match status" value="1"/>
</dbReference>
<dbReference type="InterPro" id="IPR036097">
    <property type="entry name" value="HisK_dim/P_sf"/>
</dbReference>
<evidence type="ECO:0000313" key="16">
    <source>
        <dbReference type="EMBL" id="MBC5785430.1"/>
    </source>
</evidence>
<keyword evidence="8" id="KW-0547">Nucleotide-binding</keyword>
<feature type="transmembrane region" description="Helical" evidence="14">
    <location>
        <begin position="202"/>
        <end position="221"/>
    </location>
</feature>
<feature type="domain" description="Histidine kinase" evidence="15">
    <location>
        <begin position="318"/>
        <end position="537"/>
    </location>
</feature>
<dbReference type="InterPro" id="IPR005467">
    <property type="entry name" value="His_kinase_dom"/>
</dbReference>
<feature type="transmembrane region" description="Helical" evidence="14">
    <location>
        <begin position="20"/>
        <end position="42"/>
    </location>
</feature>
<evidence type="ECO:0000256" key="11">
    <source>
        <dbReference type="ARBA" id="ARBA00022989"/>
    </source>
</evidence>
<dbReference type="SMART" id="SM00388">
    <property type="entry name" value="HisKA"/>
    <property type="match status" value="1"/>
</dbReference>
<dbReference type="Pfam" id="PF02518">
    <property type="entry name" value="HATPase_c"/>
    <property type="match status" value="1"/>
</dbReference>
<dbReference type="InterPro" id="IPR004358">
    <property type="entry name" value="Sig_transdc_His_kin-like_C"/>
</dbReference>
<comment type="catalytic activity">
    <reaction evidence="1">
        <text>ATP + protein L-histidine = ADP + protein N-phospho-L-histidine.</text>
        <dbReference type="EC" id="2.7.13.3"/>
    </reaction>
</comment>
<dbReference type="Proteomes" id="UP000608513">
    <property type="component" value="Unassembled WGS sequence"/>
</dbReference>
<gene>
    <name evidence="16" type="ORF">H8N03_20955</name>
</gene>
<name>A0A923MUJ2_9BURK</name>
<dbReference type="GO" id="GO:0005886">
    <property type="term" value="C:plasma membrane"/>
    <property type="evidence" value="ECO:0007669"/>
    <property type="project" value="UniProtKB-SubCell"/>
</dbReference>
<dbReference type="EMBL" id="JACORT010000010">
    <property type="protein sequence ID" value="MBC5785430.1"/>
    <property type="molecule type" value="Genomic_DNA"/>
</dbReference>
<evidence type="ECO:0000256" key="1">
    <source>
        <dbReference type="ARBA" id="ARBA00000085"/>
    </source>
</evidence>
<evidence type="ECO:0000256" key="13">
    <source>
        <dbReference type="ARBA" id="ARBA00023136"/>
    </source>
</evidence>
<evidence type="ECO:0000256" key="7">
    <source>
        <dbReference type="ARBA" id="ARBA00022692"/>
    </source>
</evidence>
<keyword evidence="7 14" id="KW-0812">Transmembrane</keyword>
<sequence>MSGVPFHSPEPASEHGLPPLRTAMLFFALYMAFAWISFVHPMRGLNITPWNPQAALAVALLFVKAGAWPVVWMAGACAEAIIGTERLPPAAVIVSTAAMTAGSATIAAGLRRWLGSDFPVIARQSALVFLALAAGGALLAAFLRAGALWAVGVVPFERIPAVVHRAAIGDGVGLVVTLPVLLALASAKLRSLTHSMLRTPECWVIASVTVAAVVSVFHQAPQDQFKYFYVLFVPVVWASTRFGAIGAIWAAALVQALLIAALQFGHYLPLTVFEFQLLVAAFTCTGVLLGAIVDEKQAAEEALRKSLRLAAAGDMAAALAHELNQPLTAMGTYARASQVLARRLGPHDETARGMLEIADKLALEAARAGDMVNRLRRFFRERATDLQVTPLTDLLREAMRSQSARARALRVQLSGTEGDPLPSVLVDPVQISVVLRNLLANAIEAASDPRRPPDAPRWVRLQAHRQGTEVVVTLLDSGEGLTPEQARDIFDAPASSKPGGMGIGLAISRAIVEAHAGRLWAEPGAGGRFHFTIPFDTGAVHDE</sequence>
<feature type="transmembrane region" description="Helical" evidence="14">
    <location>
        <begin position="126"/>
        <end position="151"/>
    </location>
</feature>
<evidence type="ECO:0000256" key="8">
    <source>
        <dbReference type="ARBA" id="ARBA00022741"/>
    </source>
</evidence>
<organism evidence="16 17">
    <name type="scientific">Ramlibacter cellulosilyticus</name>
    <dbReference type="NCBI Taxonomy" id="2764187"/>
    <lineage>
        <taxon>Bacteria</taxon>
        <taxon>Pseudomonadati</taxon>
        <taxon>Pseudomonadota</taxon>
        <taxon>Betaproteobacteria</taxon>
        <taxon>Burkholderiales</taxon>
        <taxon>Comamonadaceae</taxon>
        <taxon>Ramlibacter</taxon>
    </lineage>
</organism>
<dbReference type="GO" id="GO:0005524">
    <property type="term" value="F:ATP binding"/>
    <property type="evidence" value="ECO:0007669"/>
    <property type="project" value="UniProtKB-KW"/>
</dbReference>
<evidence type="ECO:0000256" key="5">
    <source>
        <dbReference type="ARBA" id="ARBA00022553"/>
    </source>
</evidence>
<dbReference type="Pfam" id="PF05231">
    <property type="entry name" value="MASE1"/>
    <property type="match status" value="1"/>
</dbReference>
<keyword evidence="5" id="KW-0597">Phosphoprotein</keyword>
<dbReference type="Gene3D" id="1.10.287.130">
    <property type="match status" value="1"/>
</dbReference>
<dbReference type="InterPro" id="IPR003661">
    <property type="entry name" value="HisK_dim/P_dom"/>
</dbReference>
<comment type="caution">
    <text evidence="16">The sequence shown here is derived from an EMBL/GenBank/DDBJ whole genome shotgun (WGS) entry which is preliminary data.</text>
</comment>
<feature type="transmembrane region" description="Helical" evidence="14">
    <location>
        <begin position="171"/>
        <end position="190"/>
    </location>
</feature>
<dbReference type="InterPro" id="IPR003594">
    <property type="entry name" value="HATPase_dom"/>
</dbReference>
<dbReference type="PANTHER" id="PTHR43065">
    <property type="entry name" value="SENSOR HISTIDINE KINASE"/>
    <property type="match status" value="1"/>
</dbReference>
<evidence type="ECO:0000256" key="10">
    <source>
        <dbReference type="ARBA" id="ARBA00022840"/>
    </source>
</evidence>
<dbReference type="RefSeq" id="WP_187078171.1">
    <property type="nucleotide sequence ID" value="NZ_JACORT010000010.1"/>
</dbReference>
<dbReference type="InterPro" id="IPR007895">
    <property type="entry name" value="MASE1"/>
</dbReference>
<dbReference type="SMART" id="SM00387">
    <property type="entry name" value="HATPase_c"/>
    <property type="match status" value="1"/>
</dbReference>
<feature type="transmembrane region" description="Helical" evidence="14">
    <location>
        <begin position="87"/>
        <end position="114"/>
    </location>
</feature>
<dbReference type="GO" id="GO:0000155">
    <property type="term" value="F:phosphorelay sensor kinase activity"/>
    <property type="evidence" value="ECO:0007669"/>
    <property type="project" value="InterPro"/>
</dbReference>
<dbReference type="InterPro" id="IPR036890">
    <property type="entry name" value="HATPase_C_sf"/>
</dbReference>
<evidence type="ECO:0000313" key="17">
    <source>
        <dbReference type="Proteomes" id="UP000608513"/>
    </source>
</evidence>
<dbReference type="EC" id="2.7.13.3" evidence="3"/>
<keyword evidence="9" id="KW-0418">Kinase</keyword>
<keyword evidence="6" id="KW-0808">Transferase</keyword>
<dbReference type="AlphaFoldDB" id="A0A923MUJ2"/>
<evidence type="ECO:0000256" key="14">
    <source>
        <dbReference type="SAM" id="Phobius"/>
    </source>
</evidence>
<keyword evidence="17" id="KW-1185">Reference proteome</keyword>
<evidence type="ECO:0000256" key="12">
    <source>
        <dbReference type="ARBA" id="ARBA00023012"/>
    </source>
</evidence>
<evidence type="ECO:0000256" key="4">
    <source>
        <dbReference type="ARBA" id="ARBA00022475"/>
    </source>
</evidence>
<evidence type="ECO:0000256" key="3">
    <source>
        <dbReference type="ARBA" id="ARBA00012438"/>
    </source>
</evidence>
<protein>
    <recommendedName>
        <fullName evidence="3">histidine kinase</fullName>
        <ecNumber evidence="3">2.7.13.3</ecNumber>
    </recommendedName>
</protein>
<keyword evidence="12" id="KW-0902">Two-component regulatory system</keyword>
<proteinExistence type="predicted"/>
<evidence type="ECO:0000256" key="9">
    <source>
        <dbReference type="ARBA" id="ARBA00022777"/>
    </source>
</evidence>
<accession>A0A923MUJ2</accession>
<evidence type="ECO:0000259" key="15">
    <source>
        <dbReference type="PROSITE" id="PS50109"/>
    </source>
</evidence>
<feature type="transmembrane region" description="Helical" evidence="14">
    <location>
        <begin position="54"/>
        <end position="75"/>
    </location>
</feature>